<feature type="region of interest" description="Disordered" evidence="1">
    <location>
        <begin position="21"/>
        <end position="63"/>
    </location>
</feature>
<evidence type="ECO:0000313" key="3">
    <source>
        <dbReference type="Proteomes" id="UP000813444"/>
    </source>
</evidence>
<dbReference type="OrthoDB" id="3433125at2759"/>
<feature type="compositionally biased region" description="Acidic residues" evidence="1">
    <location>
        <begin position="52"/>
        <end position="63"/>
    </location>
</feature>
<gene>
    <name evidence="2" type="ORF">B0I35DRAFT_436051</name>
</gene>
<name>A0A8K0SSQ7_9HYPO</name>
<dbReference type="Pfam" id="PF15496">
    <property type="entry name" value="DUF4646"/>
    <property type="match status" value="1"/>
</dbReference>
<dbReference type="PANTHER" id="PTHR38887">
    <property type="entry name" value="CHROMOSOME 21, WHOLE GENOME SHOTGUN SEQUENCE"/>
    <property type="match status" value="1"/>
</dbReference>
<dbReference type="InterPro" id="IPR053221">
    <property type="entry name" value="Burnettramic_acid_biosynth"/>
</dbReference>
<feature type="compositionally biased region" description="Basic and acidic residues" evidence="1">
    <location>
        <begin position="21"/>
        <end position="30"/>
    </location>
</feature>
<comment type="caution">
    <text evidence="2">The sequence shown here is derived from an EMBL/GenBank/DDBJ whole genome shotgun (WGS) entry which is preliminary data.</text>
</comment>
<accession>A0A8K0SSQ7</accession>
<feature type="compositionally biased region" description="Basic residues" evidence="1">
    <location>
        <begin position="371"/>
        <end position="393"/>
    </location>
</feature>
<feature type="compositionally biased region" description="Low complexity" evidence="1">
    <location>
        <begin position="33"/>
        <end position="51"/>
    </location>
</feature>
<dbReference type="Proteomes" id="UP000813444">
    <property type="component" value="Unassembled WGS sequence"/>
</dbReference>
<feature type="compositionally biased region" description="Polar residues" evidence="1">
    <location>
        <begin position="351"/>
        <end position="361"/>
    </location>
</feature>
<dbReference type="AlphaFoldDB" id="A0A8K0SSQ7"/>
<reference evidence="2" key="1">
    <citation type="journal article" date="2021" name="Nat. Commun.">
        <title>Genetic determinants of endophytism in the Arabidopsis root mycobiome.</title>
        <authorList>
            <person name="Mesny F."/>
            <person name="Miyauchi S."/>
            <person name="Thiergart T."/>
            <person name="Pickel B."/>
            <person name="Atanasova L."/>
            <person name="Karlsson M."/>
            <person name="Huettel B."/>
            <person name="Barry K.W."/>
            <person name="Haridas S."/>
            <person name="Chen C."/>
            <person name="Bauer D."/>
            <person name="Andreopoulos W."/>
            <person name="Pangilinan J."/>
            <person name="LaButti K."/>
            <person name="Riley R."/>
            <person name="Lipzen A."/>
            <person name="Clum A."/>
            <person name="Drula E."/>
            <person name="Henrissat B."/>
            <person name="Kohler A."/>
            <person name="Grigoriev I.V."/>
            <person name="Martin F.M."/>
            <person name="Hacquard S."/>
        </authorList>
    </citation>
    <scope>NUCLEOTIDE SEQUENCE</scope>
    <source>
        <strain evidence="2">MPI-CAGE-CH-0235</strain>
    </source>
</reference>
<dbReference type="PANTHER" id="PTHR38887:SF1">
    <property type="entry name" value="RAS MODIFICATION PROTEIN ERF4"/>
    <property type="match status" value="1"/>
</dbReference>
<keyword evidence="3" id="KW-1185">Reference proteome</keyword>
<dbReference type="InterPro" id="IPR028018">
    <property type="entry name" value="DUF4646"/>
</dbReference>
<proteinExistence type="predicted"/>
<sequence length="421" mass="45906">MLNRGGPISKLISGSVGLAKEYKAHSEQRKAAKSQAASSGPAPAPAGQDPYSESDYDSAEDEELLLDMDEAQQTPGGPSAAAEFDEDRMLQTFAQRHPPPATTTPLPSLVLLPQRRPKSQHKGFVRAYAPVLADCAIDQDAWLEFLDGMERSISKSSWFHVTNAGVLVASNAAALTMGISPVAHLASTAIHVGVEAARRGYVNHQQNHYLDVMNEQFFKPRGLYCMVVKYSPSSSDVIQDVNMEQNITQSIGARQDQSKWRGYLNSSAMKIENDIDLPPTAPLVFPGLDEQPSSSFKQFGHVMDDYKNRRAAAKFEAENPNSRMPAAPRKEFASAYGDPNSAANSGGLISLATNGTRTSLGPSGGLADRISHRREARKAKRKQRSSKRPLKKMMKTDALYLMVTNLPSQETVNRVASQMDS</sequence>
<evidence type="ECO:0000313" key="2">
    <source>
        <dbReference type="EMBL" id="KAH7313885.1"/>
    </source>
</evidence>
<dbReference type="EMBL" id="JAGPNK010000009">
    <property type="protein sequence ID" value="KAH7313885.1"/>
    <property type="molecule type" value="Genomic_DNA"/>
</dbReference>
<protein>
    <submittedName>
        <fullName evidence="2">Uncharacterized protein</fullName>
    </submittedName>
</protein>
<evidence type="ECO:0000256" key="1">
    <source>
        <dbReference type="SAM" id="MobiDB-lite"/>
    </source>
</evidence>
<organism evidence="2 3">
    <name type="scientific">Stachybotrys elegans</name>
    <dbReference type="NCBI Taxonomy" id="80388"/>
    <lineage>
        <taxon>Eukaryota</taxon>
        <taxon>Fungi</taxon>
        <taxon>Dikarya</taxon>
        <taxon>Ascomycota</taxon>
        <taxon>Pezizomycotina</taxon>
        <taxon>Sordariomycetes</taxon>
        <taxon>Hypocreomycetidae</taxon>
        <taxon>Hypocreales</taxon>
        <taxon>Stachybotryaceae</taxon>
        <taxon>Stachybotrys</taxon>
    </lineage>
</organism>
<feature type="region of interest" description="Disordered" evidence="1">
    <location>
        <begin position="347"/>
        <end position="394"/>
    </location>
</feature>